<keyword evidence="1" id="KW-0472">Membrane</keyword>
<dbReference type="Proteomes" id="UP000002009">
    <property type="component" value="Chromosome 7"/>
</dbReference>
<organism evidence="2 3">
    <name type="scientific">Micromonas commoda (strain RCC299 / NOUM17 / CCMP2709)</name>
    <name type="common">Picoplanktonic green alga</name>
    <dbReference type="NCBI Taxonomy" id="296587"/>
    <lineage>
        <taxon>Eukaryota</taxon>
        <taxon>Viridiplantae</taxon>
        <taxon>Chlorophyta</taxon>
        <taxon>Mamiellophyceae</taxon>
        <taxon>Mamiellales</taxon>
        <taxon>Mamiellaceae</taxon>
        <taxon>Micromonas</taxon>
    </lineage>
</organism>
<dbReference type="AlphaFoldDB" id="C1E9T4"/>
<protein>
    <submittedName>
        <fullName evidence="2">Uncharacterized protein</fullName>
    </submittedName>
</protein>
<dbReference type="RefSeq" id="XP_002503475.1">
    <property type="nucleotide sequence ID" value="XM_002503429.1"/>
</dbReference>
<accession>C1E9T4</accession>
<proteinExistence type="predicted"/>
<name>C1E9T4_MICCC</name>
<sequence length="417" mass="46221">MHLLRRALGLPYKSGYYYDHPRASPERGDGTFTVDNGNVMFTPEPKDGSRRLPPAEHVLSSVKSGKVNCDSSRFPEFAGLDERPKFQGGVVHTADRQIFKETFAAEGDEGALSVSLAEDVWYLLTEELSIWAVLRLEIALEVLLIVAFALALTVVSVVEHGARDGVLRDKFLLSLTSVRLSTDSIFGWQARSASSGYEVFVLAIQGWTHWLLLSVAGAVIVARALRPLQQVVFNPDCILTDEEVNVRLQIIRPAKVDLLNVTINLQVFVTGGRVHQLSLTNGIEGYGAWFGFAPMNIRHKIDENSPLRDDYPGGKQGVYFIRVSLSATDSNGNPVNAFATYYHPDSFFMGMSDFRAAWAQRGIMPPRILRGVRWKDQMRRIRDRSTGKGTEGAGLPTWLVNVDNTEGFEPIPGDSPV</sequence>
<keyword evidence="3" id="KW-1185">Reference proteome</keyword>
<gene>
    <name evidence="2" type="ORF">MICPUN_59832</name>
</gene>
<reference evidence="2 3" key="1">
    <citation type="journal article" date="2009" name="Science">
        <title>Green evolution and dynamic adaptations revealed by genomes of the marine picoeukaryotes Micromonas.</title>
        <authorList>
            <person name="Worden A.Z."/>
            <person name="Lee J.H."/>
            <person name="Mock T."/>
            <person name="Rouze P."/>
            <person name="Simmons M.P."/>
            <person name="Aerts A.L."/>
            <person name="Allen A.E."/>
            <person name="Cuvelier M.L."/>
            <person name="Derelle E."/>
            <person name="Everett M.V."/>
            <person name="Foulon E."/>
            <person name="Grimwood J."/>
            <person name="Gundlach H."/>
            <person name="Henrissat B."/>
            <person name="Napoli C."/>
            <person name="McDonald S.M."/>
            <person name="Parker M.S."/>
            <person name="Rombauts S."/>
            <person name="Salamov A."/>
            <person name="Von Dassow P."/>
            <person name="Badger J.H."/>
            <person name="Coutinho P.M."/>
            <person name="Demir E."/>
            <person name="Dubchak I."/>
            <person name="Gentemann C."/>
            <person name="Eikrem W."/>
            <person name="Gready J.E."/>
            <person name="John U."/>
            <person name="Lanier W."/>
            <person name="Lindquist E.A."/>
            <person name="Lucas S."/>
            <person name="Mayer K.F."/>
            <person name="Moreau H."/>
            <person name="Not F."/>
            <person name="Otillar R."/>
            <person name="Panaud O."/>
            <person name="Pangilinan J."/>
            <person name="Paulsen I."/>
            <person name="Piegu B."/>
            <person name="Poliakov A."/>
            <person name="Robbens S."/>
            <person name="Schmutz J."/>
            <person name="Toulza E."/>
            <person name="Wyss T."/>
            <person name="Zelensky A."/>
            <person name="Zhou K."/>
            <person name="Armbrust E.V."/>
            <person name="Bhattacharya D."/>
            <person name="Goodenough U.W."/>
            <person name="Van de Peer Y."/>
            <person name="Grigoriev I.V."/>
        </authorList>
    </citation>
    <scope>NUCLEOTIDE SEQUENCE [LARGE SCALE GENOMIC DNA]</scope>
    <source>
        <strain evidence="3">RCC299 / NOUM17</strain>
    </source>
</reference>
<evidence type="ECO:0000256" key="1">
    <source>
        <dbReference type="SAM" id="Phobius"/>
    </source>
</evidence>
<evidence type="ECO:0000313" key="3">
    <source>
        <dbReference type="Proteomes" id="UP000002009"/>
    </source>
</evidence>
<keyword evidence="1" id="KW-1133">Transmembrane helix</keyword>
<dbReference type="InParanoid" id="C1E9T4"/>
<dbReference type="KEGG" id="mis:MICPUN_59832"/>
<keyword evidence="1" id="KW-0812">Transmembrane</keyword>
<evidence type="ECO:0000313" key="2">
    <source>
        <dbReference type="EMBL" id="ACO64733.1"/>
    </source>
</evidence>
<dbReference type="EMBL" id="CP001328">
    <property type="protein sequence ID" value="ACO64733.1"/>
    <property type="molecule type" value="Genomic_DNA"/>
</dbReference>
<feature type="transmembrane region" description="Helical" evidence="1">
    <location>
        <begin position="207"/>
        <end position="225"/>
    </location>
</feature>
<dbReference type="GeneID" id="8245124"/>
<dbReference type="OrthoDB" id="195899at2759"/>
<feature type="transmembrane region" description="Helical" evidence="1">
    <location>
        <begin position="138"/>
        <end position="158"/>
    </location>
</feature>